<comment type="caution">
    <text evidence="2">The sequence shown here is derived from an EMBL/GenBank/DDBJ whole genome shotgun (WGS) entry which is preliminary data.</text>
</comment>
<gene>
    <name evidence="2" type="ORF">UW90_C0001G0005</name>
</gene>
<proteinExistence type="predicted"/>
<evidence type="ECO:0000313" key="3">
    <source>
        <dbReference type="Proteomes" id="UP000034368"/>
    </source>
</evidence>
<evidence type="ECO:0000256" key="1">
    <source>
        <dbReference type="SAM" id="MobiDB-lite"/>
    </source>
</evidence>
<accession>A0A0G1NBC7</accession>
<feature type="region of interest" description="Disordered" evidence="1">
    <location>
        <begin position="51"/>
        <end position="105"/>
    </location>
</feature>
<evidence type="ECO:0000313" key="2">
    <source>
        <dbReference type="EMBL" id="KKT90417.1"/>
    </source>
</evidence>
<dbReference type="Proteomes" id="UP000034368">
    <property type="component" value="Unassembled WGS sequence"/>
</dbReference>
<protein>
    <submittedName>
        <fullName evidence="2">Uncharacterized protein</fullName>
    </submittedName>
</protein>
<sequence length="105" mass="11072">MLERTDDTSVYDVSANQTYTGALSDSCEILELRDNNGVLIDKVTCGDNGWYGGNKDSRSTMERVNTGSGESQNSWGTNDGVTKNGLDASGSAINGTPGKTNSVNN</sequence>
<feature type="compositionally biased region" description="Polar residues" evidence="1">
    <location>
        <begin position="62"/>
        <end position="81"/>
    </location>
</feature>
<dbReference type="EMBL" id="LCKD01000001">
    <property type="protein sequence ID" value="KKT90417.1"/>
    <property type="molecule type" value="Genomic_DNA"/>
</dbReference>
<name>A0A0G1NBC7_9BACT</name>
<dbReference type="AlphaFoldDB" id="A0A0G1NBC7"/>
<organism evidence="2 3">
    <name type="scientific">Candidatus Yanofskybacteria bacterium GW2011_GWB1_45_11</name>
    <dbReference type="NCBI Taxonomy" id="1619026"/>
    <lineage>
        <taxon>Bacteria</taxon>
        <taxon>Candidatus Yanofskyibacteriota</taxon>
    </lineage>
</organism>
<reference evidence="2 3" key="1">
    <citation type="journal article" date="2015" name="Nature">
        <title>rRNA introns, odd ribosomes, and small enigmatic genomes across a large radiation of phyla.</title>
        <authorList>
            <person name="Brown C.T."/>
            <person name="Hug L.A."/>
            <person name="Thomas B.C."/>
            <person name="Sharon I."/>
            <person name="Castelle C.J."/>
            <person name="Singh A."/>
            <person name="Wilkins M.J."/>
            <person name="Williams K.H."/>
            <person name="Banfield J.F."/>
        </authorList>
    </citation>
    <scope>NUCLEOTIDE SEQUENCE [LARGE SCALE GENOMIC DNA]</scope>
</reference>
<feature type="compositionally biased region" description="Polar residues" evidence="1">
    <location>
        <begin position="91"/>
        <end position="105"/>
    </location>
</feature>